<dbReference type="eggNOG" id="KOG1543">
    <property type="taxonomic scope" value="Eukaryota"/>
</dbReference>
<sequence>MMTPIDERQPLLLPVVGIVREDADGDDLNATTGKHHQTPGGDDRNTTTQSASKPAHAIKKVLLITLCICVLGFLACVSLASLNKTNSSGKTSNGLGKRINEKNLSWSADEKMDAVERVTNPGGRRSKKKDSSQIASGFSSVATSSSSSSVSSSSSKDLISKKSNSRGGGGGGNKVRWELSEYASKDGKQESERKQKQANLVEVLKENQIVNEDKEYEKPKRREQRIPTARSGSSGSSTPTTLSPPQKGEKKSNNNNNVDYLGMSSNEYAWEPPSDLPESFDAREKWPECSEFIGEAWDQGECGSCWAIAPTKVMSDRLCIASGGKVQERLAASEILSCGQLVSEFSFGSCEGGMPDDAYEFAKEFGVASGGKYGDEKGCAAYPFPPCHHPCHVQPTPACPLKSDTAQCQGDLDEHTRNEVAQHIDKLIHCPDGDYDCMAREIYNSGPVSSYAGTIYDEFYAYKDGAYRTSADSETRGRSHGGHVIEVIGWHKESDGTYSWKIINSWLNWGKKGHGRIAVGELSIGDSVESATMLADTNVAR</sequence>
<reference evidence="5 6" key="1">
    <citation type="submission" date="2011-10" db="EMBL/GenBank/DDBJ databases">
        <authorList>
            <person name="Genoscope - CEA"/>
        </authorList>
    </citation>
    <scope>NUCLEOTIDE SEQUENCE [LARGE SCALE GENOMIC DNA]</scope>
    <source>
        <strain evidence="5 6">RCC 1105</strain>
    </source>
</reference>
<dbReference type="InterPro" id="IPR013128">
    <property type="entry name" value="Peptidase_C1A"/>
</dbReference>
<keyword evidence="3" id="KW-1133">Transmembrane helix</keyword>
<feature type="domain" description="Peptidase C1A papain C-terminal" evidence="4">
    <location>
        <begin position="276"/>
        <end position="532"/>
    </location>
</feature>
<feature type="region of interest" description="Disordered" evidence="2">
    <location>
        <begin position="24"/>
        <end position="51"/>
    </location>
</feature>
<dbReference type="RefSeq" id="XP_007512420.1">
    <property type="nucleotide sequence ID" value="XM_007512358.1"/>
</dbReference>
<dbReference type="Pfam" id="PF00112">
    <property type="entry name" value="Peptidase_C1"/>
    <property type="match status" value="1"/>
</dbReference>
<keyword evidence="3" id="KW-0812">Transmembrane</keyword>
<dbReference type="GeneID" id="19015293"/>
<evidence type="ECO:0000256" key="1">
    <source>
        <dbReference type="ARBA" id="ARBA00008455"/>
    </source>
</evidence>
<dbReference type="STRING" id="41875.K8EX32"/>
<evidence type="ECO:0000259" key="4">
    <source>
        <dbReference type="SMART" id="SM00645"/>
    </source>
</evidence>
<evidence type="ECO:0000256" key="2">
    <source>
        <dbReference type="SAM" id="MobiDB-lite"/>
    </source>
</evidence>
<evidence type="ECO:0000256" key="3">
    <source>
        <dbReference type="SAM" id="Phobius"/>
    </source>
</evidence>
<proteinExistence type="inferred from homology"/>
<feature type="region of interest" description="Disordered" evidence="2">
    <location>
        <begin position="211"/>
        <end position="260"/>
    </location>
</feature>
<keyword evidence="6" id="KW-1185">Reference proteome</keyword>
<name>K8EX32_9CHLO</name>
<dbReference type="SUPFAM" id="SSF54001">
    <property type="entry name" value="Cysteine proteinases"/>
    <property type="match status" value="1"/>
</dbReference>
<dbReference type="SMART" id="SM00645">
    <property type="entry name" value="Pept_C1"/>
    <property type="match status" value="1"/>
</dbReference>
<dbReference type="KEGG" id="bpg:Bathy06g03130"/>
<feature type="compositionally biased region" description="Basic and acidic residues" evidence="2">
    <location>
        <begin position="211"/>
        <end position="220"/>
    </location>
</feature>
<comment type="similarity">
    <text evidence="1">Belongs to the peptidase C1 family.</text>
</comment>
<evidence type="ECO:0000313" key="6">
    <source>
        <dbReference type="Proteomes" id="UP000198341"/>
    </source>
</evidence>
<dbReference type="GO" id="GO:0008234">
    <property type="term" value="F:cysteine-type peptidase activity"/>
    <property type="evidence" value="ECO:0007669"/>
    <property type="project" value="InterPro"/>
</dbReference>
<dbReference type="EMBL" id="FO082273">
    <property type="protein sequence ID" value="CCO17020.1"/>
    <property type="molecule type" value="Genomic_DNA"/>
</dbReference>
<evidence type="ECO:0000313" key="5">
    <source>
        <dbReference type="EMBL" id="CCO17020.1"/>
    </source>
</evidence>
<dbReference type="AlphaFoldDB" id="K8EX32"/>
<organism evidence="5 6">
    <name type="scientific">Bathycoccus prasinos</name>
    <dbReference type="NCBI Taxonomy" id="41875"/>
    <lineage>
        <taxon>Eukaryota</taxon>
        <taxon>Viridiplantae</taxon>
        <taxon>Chlorophyta</taxon>
        <taxon>Mamiellophyceae</taxon>
        <taxon>Mamiellales</taxon>
        <taxon>Bathycoccaceae</taxon>
        <taxon>Bathycoccus</taxon>
    </lineage>
</organism>
<dbReference type="Gene3D" id="3.90.70.10">
    <property type="entry name" value="Cysteine proteinases"/>
    <property type="match status" value="1"/>
</dbReference>
<dbReference type="OrthoDB" id="190265at2759"/>
<feature type="compositionally biased region" description="Low complexity" evidence="2">
    <location>
        <begin position="136"/>
        <end position="157"/>
    </location>
</feature>
<keyword evidence="3" id="KW-0472">Membrane</keyword>
<dbReference type="InterPro" id="IPR038765">
    <property type="entry name" value="Papain-like_cys_pep_sf"/>
</dbReference>
<feature type="transmembrane region" description="Helical" evidence="3">
    <location>
        <begin position="61"/>
        <end position="82"/>
    </location>
</feature>
<dbReference type="PANTHER" id="PTHR12411">
    <property type="entry name" value="CYSTEINE PROTEASE FAMILY C1-RELATED"/>
    <property type="match status" value="1"/>
</dbReference>
<feature type="region of interest" description="Disordered" evidence="2">
    <location>
        <begin position="110"/>
        <end position="175"/>
    </location>
</feature>
<dbReference type="Proteomes" id="UP000198341">
    <property type="component" value="Chromosome 6"/>
</dbReference>
<dbReference type="GO" id="GO:0006508">
    <property type="term" value="P:proteolysis"/>
    <property type="evidence" value="ECO:0007669"/>
    <property type="project" value="InterPro"/>
</dbReference>
<gene>
    <name evidence="5" type="ORF">Bathy06g03130</name>
</gene>
<feature type="compositionally biased region" description="Low complexity" evidence="2">
    <location>
        <begin position="231"/>
        <end position="245"/>
    </location>
</feature>
<accession>K8EX32</accession>
<protein>
    <submittedName>
        <fullName evidence="5">Cathepsin B-like cysteine proteinase</fullName>
    </submittedName>
</protein>
<dbReference type="InterPro" id="IPR000668">
    <property type="entry name" value="Peptidase_C1A_C"/>
</dbReference>